<dbReference type="InterPro" id="IPR011611">
    <property type="entry name" value="PfkB_dom"/>
</dbReference>
<dbReference type="SUPFAM" id="SSF53613">
    <property type="entry name" value="Ribokinase-like"/>
    <property type="match status" value="1"/>
</dbReference>
<feature type="region of interest" description="Disordered" evidence="3">
    <location>
        <begin position="312"/>
        <end position="332"/>
    </location>
</feature>
<dbReference type="PANTHER" id="PTHR46969">
    <property type="entry name" value="BIFUNCTIONAL PROTEIN HLDE"/>
    <property type="match status" value="1"/>
</dbReference>
<accession>A0A7X6M092</accession>
<dbReference type="Pfam" id="PF00294">
    <property type="entry name" value="PfkB"/>
    <property type="match status" value="1"/>
</dbReference>
<dbReference type="Proteomes" id="UP000523447">
    <property type="component" value="Unassembled WGS sequence"/>
</dbReference>
<protein>
    <recommendedName>
        <fullName evidence="4">Carbohydrate kinase PfkB domain-containing protein</fullName>
    </recommendedName>
</protein>
<comment type="caution">
    <text evidence="5">The sequence shown here is derived from an EMBL/GenBank/DDBJ whole genome shotgun (WGS) entry which is preliminary data.</text>
</comment>
<keyword evidence="1" id="KW-0808">Transferase</keyword>
<dbReference type="Gene3D" id="3.40.1190.20">
    <property type="match status" value="1"/>
</dbReference>
<evidence type="ECO:0000256" key="1">
    <source>
        <dbReference type="ARBA" id="ARBA00022679"/>
    </source>
</evidence>
<evidence type="ECO:0000259" key="4">
    <source>
        <dbReference type="Pfam" id="PF00294"/>
    </source>
</evidence>
<dbReference type="PANTHER" id="PTHR46969:SF1">
    <property type="entry name" value="BIFUNCTIONAL PROTEIN HLDE"/>
    <property type="match status" value="1"/>
</dbReference>
<reference evidence="5 6" key="1">
    <citation type="submission" date="2020-04" db="EMBL/GenBank/DDBJ databases">
        <title>MicrobeNet Type strains.</title>
        <authorList>
            <person name="Nicholson A.C."/>
        </authorList>
    </citation>
    <scope>NUCLEOTIDE SEQUENCE [LARGE SCALE GENOMIC DNA]</scope>
    <source>
        <strain evidence="5 6">DSM 44445</strain>
    </source>
</reference>
<feature type="domain" description="Carbohydrate kinase PfkB" evidence="4">
    <location>
        <begin position="186"/>
        <end position="306"/>
    </location>
</feature>
<dbReference type="PROSITE" id="PS00584">
    <property type="entry name" value="PFKB_KINASES_2"/>
    <property type="match status" value="1"/>
</dbReference>
<feature type="compositionally biased region" description="Basic and acidic residues" evidence="3">
    <location>
        <begin position="314"/>
        <end position="324"/>
    </location>
</feature>
<name>A0A7X6M092_9NOCA</name>
<dbReference type="InterPro" id="IPR029056">
    <property type="entry name" value="Ribokinase-like"/>
</dbReference>
<evidence type="ECO:0000313" key="6">
    <source>
        <dbReference type="Proteomes" id="UP000523447"/>
    </source>
</evidence>
<evidence type="ECO:0000256" key="2">
    <source>
        <dbReference type="ARBA" id="ARBA00022777"/>
    </source>
</evidence>
<sequence length="332" mass="33931">MTGPLVVVGDVLLDSDVAGRADRRSPDAGVPVVDVDTRVWRPGGAGLAALLAARDTTEVVLVGGFADDDAGRRLRRLLAGRVRVAALPLRGSTVCKQRVRAVGRCVPPVGDGAQSGPVSLLRIDSGDGRVGPDPLPDGLEAVFDSASAILVADYGRGAAAHPEIREWLTLRGSDVPLVWDPHPRGPEPVPGATVVTPNRDEAAGWVSGGGDFGDRARELARRWSARAVAVTLGAEGAVLYRSDAKISVPVPIPSQLRCGAGYDVCGAGDRFAAAAATALGAGEPIAAAIRFAVDSAARFVRSGAASALAVPPVRSEHGAAEPDTGRAALLSP</sequence>
<dbReference type="EMBL" id="JAAXPE010000017">
    <property type="protein sequence ID" value="NKY87374.1"/>
    <property type="molecule type" value="Genomic_DNA"/>
</dbReference>
<dbReference type="RefSeq" id="WP_051031445.1">
    <property type="nucleotide sequence ID" value="NZ_CAWPHS010000009.1"/>
</dbReference>
<dbReference type="GO" id="GO:0033785">
    <property type="term" value="F:heptose 7-phosphate kinase activity"/>
    <property type="evidence" value="ECO:0007669"/>
    <property type="project" value="TreeGrafter"/>
</dbReference>
<organism evidence="5 6">
    <name type="scientific">Nocardia veterana</name>
    <dbReference type="NCBI Taxonomy" id="132249"/>
    <lineage>
        <taxon>Bacteria</taxon>
        <taxon>Bacillati</taxon>
        <taxon>Actinomycetota</taxon>
        <taxon>Actinomycetes</taxon>
        <taxon>Mycobacteriales</taxon>
        <taxon>Nocardiaceae</taxon>
        <taxon>Nocardia</taxon>
    </lineage>
</organism>
<gene>
    <name evidence="5" type="ORF">HGA07_17270</name>
</gene>
<evidence type="ECO:0000256" key="3">
    <source>
        <dbReference type="SAM" id="MobiDB-lite"/>
    </source>
</evidence>
<dbReference type="AlphaFoldDB" id="A0A7X6M092"/>
<proteinExistence type="predicted"/>
<dbReference type="GO" id="GO:0033786">
    <property type="term" value="F:heptose-1-phosphate adenylyltransferase activity"/>
    <property type="evidence" value="ECO:0007669"/>
    <property type="project" value="TreeGrafter"/>
</dbReference>
<evidence type="ECO:0000313" key="5">
    <source>
        <dbReference type="EMBL" id="NKY87374.1"/>
    </source>
</evidence>
<keyword evidence="6" id="KW-1185">Reference proteome</keyword>
<keyword evidence="2" id="KW-0418">Kinase</keyword>
<dbReference type="GO" id="GO:0005829">
    <property type="term" value="C:cytosol"/>
    <property type="evidence" value="ECO:0007669"/>
    <property type="project" value="TreeGrafter"/>
</dbReference>
<dbReference type="InterPro" id="IPR002173">
    <property type="entry name" value="Carboh/pur_kinase_PfkB_CS"/>
</dbReference>